<organism evidence="8">
    <name type="scientific">Cladocopium goreaui</name>
    <dbReference type="NCBI Taxonomy" id="2562237"/>
    <lineage>
        <taxon>Eukaryota</taxon>
        <taxon>Sar</taxon>
        <taxon>Alveolata</taxon>
        <taxon>Dinophyceae</taxon>
        <taxon>Suessiales</taxon>
        <taxon>Symbiodiniaceae</taxon>
        <taxon>Cladocopium</taxon>
    </lineage>
</organism>
<evidence type="ECO:0000256" key="2">
    <source>
        <dbReference type="ARBA" id="ARBA00022448"/>
    </source>
</evidence>
<evidence type="ECO:0000313" key="11">
    <source>
        <dbReference type="Proteomes" id="UP001152797"/>
    </source>
</evidence>
<evidence type="ECO:0000256" key="3">
    <source>
        <dbReference type="ARBA" id="ARBA00022475"/>
    </source>
</evidence>
<gene>
    <name evidence="8" type="ORF">C1SCF055_LOCUS4432</name>
</gene>
<dbReference type="GO" id="GO:0005254">
    <property type="term" value="F:chloride channel activity"/>
    <property type="evidence" value="ECO:0007669"/>
    <property type="project" value="InterPro"/>
</dbReference>
<dbReference type="Proteomes" id="UP001152797">
    <property type="component" value="Unassembled WGS sequence"/>
</dbReference>
<reference evidence="9" key="2">
    <citation type="submission" date="2024-04" db="EMBL/GenBank/DDBJ databases">
        <authorList>
            <person name="Chen Y."/>
            <person name="Shah S."/>
            <person name="Dougan E. K."/>
            <person name="Thang M."/>
            <person name="Chan C."/>
        </authorList>
    </citation>
    <scope>NUCLEOTIDE SEQUENCE [LARGE SCALE GENOMIC DNA]</scope>
</reference>
<evidence type="ECO:0000313" key="8">
    <source>
        <dbReference type="EMBL" id="CAI3976188.1"/>
    </source>
</evidence>
<dbReference type="PANTHER" id="PTHR33281:SF19">
    <property type="entry name" value="VOLTAGE-DEPENDENT ANION CHANNEL-FORMING PROTEIN YNEE"/>
    <property type="match status" value="1"/>
</dbReference>
<evidence type="ECO:0000256" key="1">
    <source>
        <dbReference type="ARBA" id="ARBA00004651"/>
    </source>
</evidence>
<keyword evidence="4" id="KW-0812">Transmembrane</keyword>
<comment type="subcellular location">
    <subcellularLocation>
        <location evidence="1">Cell membrane</location>
        <topology evidence="1">Multi-pass membrane protein</topology>
    </subcellularLocation>
</comment>
<sequence>MLRPLRQLRPLQSRLGAGFCRRPDHWDEDADCLRRKEQPHTIELGGWVRAVLGKPLQRSEAEQARQTFWLTREQRCQGHNTLPDDSWCSLLHSIRSRTAPLKASVFFLFYCSSVTLAFEKLRNFSTAGQPLVVDEVTQVVQYLMASHDVMQNCTGFIATALFMTLSFRMNRAASRWWHGREMCAQLLSHARNFNHVTCLSVTDKALAVELSMLGYAFVRAAEFHMRLDPDSRYLEAFSALLPEKVLQELLAAPHRPHFLAHHINKRIADAYDVGSTKNVRLVVAMQSLINSLVQTMEGIECIRSTPEPWSYQKHNALLIKLWLSILPVALVPTLHFATPILGSSIGYVVYKLEDVAVEICNPFGVDKSDISVCVMIDRFQLELLAGLLAEVQR</sequence>
<comment type="caution">
    <text evidence="8">The sequence shown here is derived from an EMBL/GenBank/DDBJ whole genome shotgun (WGS) entry which is preliminary data.</text>
</comment>
<protein>
    <submittedName>
        <fullName evidence="10">Voltage-dependent anion channel-forming protein sll1024</fullName>
    </submittedName>
</protein>
<dbReference type="AlphaFoldDB" id="A0A9P1FHB6"/>
<dbReference type="InterPro" id="IPR044669">
    <property type="entry name" value="YneE/VCCN1/2-like"/>
</dbReference>
<dbReference type="Pfam" id="PF25539">
    <property type="entry name" value="Bestrophin_2"/>
    <property type="match status" value="1"/>
</dbReference>
<reference evidence="8" key="1">
    <citation type="submission" date="2022-10" db="EMBL/GenBank/DDBJ databases">
        <authorList>
            <person name="Chen Y."/>
            <person name="Dougan E. K."/>
            <person name="Chan C."/>
            <person name="Rhodes N."/>
            <person name="Thang M."/>
        </authorList>
    </citation>
    <scope>NUCLEOTIDE SEQUENCE</scope>
</reference>
<dbReference type="OrthoDB" id="1368at2759"/>
<evidence type="ECO:0000313" key="10">
    <source>
        <dbReference type="EMBL" id="CAL4763500.1"/>
    </source>
</evidence>
<dbReference type="PANTHER" id="PTHR33281">
    <property type="entry name" value="UPF0187 PROTEIN YNEE"/>
    <property type="match status" value="1"/>
</dbReference>
<keyword evidence="5" id="KW-1133">Transmembrane helix</keyword>
<evidence type="ECO:0000256" key="5">
    <source>
        <dbReference type="ARBA" id="ARBA00022989"/>
    </source>
</evidence>
<keyword evidence="6" id="KW-0406">Ion transport</keyword>
<dbReference type="GO" id="GO:0005886">
    <property type="term" value="C:plasma membrane"/>
    <property type="evidence" value="ECO:0007669"/>
    <property type="project" value="UniProtKB-SubCell"/>
</dbReference>
<evidence type="ECO:0000313" key="9">
    <source>
        <dbReference type="EMBL" id="CAL1129563.1"/>
    </source>
</evidence>
<keyword evidence="3" id="KW-1003">Cell membrane</keyword>
<keyword evidence="2" id="KW-0813">Transport</keyword>
<keyword evidence="7" id="KW-0472">Membrane</keyword>
<dbReference type="EMBL" id="CAMXCT030000250">
    <property type="protein sequence ID" value="CAL4763500.1"/>
    <property type="molecule type" value="Genomic_DNA"/>
</dbReference>
<proteinExistence type="predicted"/>
<accession>A0A9P1FHB6</accession>
<keyword evidence="11" id="KW-1185">Reference proteome</keyword>
<name>A0A9P1FHB6_9DINO</name>
<evidence type="ECO:0000256" key="7">
    <source>
        <dbReference type="ARBA" id="ARBA00023136"/>
    </source>
</evidence>
<dbReference type="EMBL" id="CAMXCT010000250">
    <property type="protein sequence ID" value="CAI3976188.1"/>
    <property type="molecule type" value="Genomic_DNA"/>
</dbReference>
<evidence type="ECO:0000256" key="4">
    <source>
        <dbReference type="ARBA" id="ARBA00022692"/>
    </source>
</evidence>
<evidence type="ECO:0000256" key="6">
    <source>
        <dbReference type="ARBA" id="ARBA00023065"/>
    </source>
</evidence>
<dbReference type="EMBL" id="CAMXCT020000250">
    <property type="protein sequence ID" value="CAL1129563.1"/>
    <property type="molecule type" value="Genomic_DNA"/>
</dbReference>